<sequence>MTKIMNKNPFYQLAGCIFLCLQVWVECLPSTPTTPGSDQSTEADRNLAKTMGKLFESNCHGNIIRWDKDPTNSPWGKFQLADSLNLYLNIWQNQKVLDGGKSEILCSRFRKGDLVWKTKFDMPSAPQDNNQVKAYTNVAWVRPETLQLKNVKVFNSVWDWKLSEQSQDLVADVSYDIFLSTDPGCKEQTCASREIMIWLSAIGGAKPAGQKQGTIKIGSEYEFQVWQGTAGVPVVSIFPAQENRKFDAFKGDFKDIIQKLGQFGVSQDEFIVSVGAGIEIFKGKGELATTKYTLDVL</sequence>
<organism evidence="4 5">
    <name type="scientific">Puccinia striiformis f. sp. tritici PST-78</name>
    <dbReference type="NCBI Taxonomy" id="1165861"/>
    <lineage>
        <taxon>Eukaryota</taxon>
        <taxon>Fungi</taxon>
        <taxon>Dikarya</taxon>
        <taxon>Basidiomycota</taxon>
        <taxon>Pucciniomycotina</taxon>
        <taxon>Pucciniomycetes</taxon>
        <taxon>Pucciniales</taxon>
        <taxon>Pucciniaceae</taxon>
        <taxon>Puccinia</taxon>
    </lineage>
</organism>
<dbReference type="Proteomes" id="UP000054564">
    <property type="component" value="Unassembled WGS sequence"/>
</dbReference>
<evidence type="ECO:0000313" key="5">
    <source>
        <dbReference type="Proteomes" id="UP000054564"/>
    </source>
</evidence>
<keyword evidence="3" id="KW-0732">Signal</keyword>
<accession>A0A0L0VE02</accession>
<keyword evidence="2" id="KW-0119">Carbohydrate metabolism</keyword>
<keyword evidence="2" id="KW-0326">Glycosidase</keyword>
<feature type="signal peptide" evidence="3">
    <location>
        <begin position="1"/>
        <end position="27"/>
    </location>
</feature>
<dbReference type="GO" id="GO:0008810">
    <property type="term" value="F:cellulase activity"/>
    <property type="evidence" value="ECO:0007669"/>
    <property type="project" value="InterPro"/>
</dbReference>
<dbReference type="STRING" id="1165861.A0A0L0VE02"/>
<protein>
    <submittedName>
        <fullName evidence="4">Uncharacterized protein</fullName>
    </submittedName>
</protein>
<dbReference type="OrthoDB" id="89349at2759"/>
<dbReference type="PANTHER" id="PTHR34002:SF9">
    <property type="entry name" value="XYLOGLUCAN-SPECIFIC ENDO-BETA-1,4-GLUCANASE A"/>
    <property type="match status" value="1"/>
</dbReference>
<comment type="caution">
    <text evidence="4">The sequence shown here is derived from an EMBL/GenBank/DDBJ whole genome shotgun (WGS) entry which is preliminary data.</text>
</comment>
<keyword evidence="2" id="KW-0378">Hydrolase</keyword>
<keyword evidence="5" id="KW-1185">Reference proteome</keyword>
<evidence type="ECO:0000256" key="3">
    <source>
        <dbReference type="SAM" id="SignalP"/>
    </source>
</evidence>
<proteinExistence type="inferred from homology"/>
<gene>
    <name evidence="4" type="ORF">PSTG_09480</name>
</gene>
<evidence type="ECO:0000313" key="4">
    <source>
        <dbReference type="EMBL" id="KNE97219.1"/>
    </source>
</evidence>
<dbReference type="InterPro" id="IPR002594">
    <property type="entry name" value="GH12"/>
</dbReference>
<dbReference type="InterPro" id="IPR013319">
    <property type="entry name" value="GH11/12"/>
</dbReference>
<dbReference type="InterPro" id="IPR013320">
    <property type="entry name" value="ConA-like_dom_sf"/>
</dbReference>
<dbReference type="EMBL" id="AJIL01000071">
    <property type="protein sequence ID" value="KNE97219.1"/>
    <property type="molecule type" value="Genomic_DNA"/>
</dbReference>
<dbReference type="Gene3D" id="2.60.120.180">
    <property type="match status" value="1"/>
</dbReference>
<dbReference type="Pfam" id="PF01670">
    <property type="entry name" value="Glyco_hydro_12"/>
    <property type="match status" value="1"/>
</dbReference>
<dbReference type="AlphaFoldDB" id="A0A0L0VE02"/>
<reference evidence="5" key="1">
    <citation type="submission" date="2014-03" db="EMBL/GenBank/DDBJ databases">
        <title>The Genome Sequence of Puccinia striiformis f. sp. tritici PST-78.</title>
        <authorList>
            <consortium name="The Broad Institute Genome Sequencing Platform"/>
            <person name="Cuomo C."/>
            <person name="Hulbert S."/>
            <person name="Chen X."/>
            <person name="Walker B."/>
            <person name="Young S.K."/>
            <person name="Zeng Q."/>
            <person name="Gargeya S."/>
            <person name="Fitzgerald M."/>
            <person name="Haas B."/>
            <person name="Abouelleil A."/>
            <person name="Alvarado L."/>
            <person name="Arachchi H.M."/>
            <person name="Berlin A.M."/>
            <person name="Chapman S.B."/>
            <person name="Goldberg J."/>
            <person name="Griggs A."/>
            <person name="Gujja S."/>
            <person name="Hansen M."/>
            <person name="Howarth C."/>
            <person name="Imamovic A."/>
            <person name="Larimer J."/>
            <person name="McCowan C."/>
            <person name="Montmayeur A."/>
            <person name="Murphy C."/>
            <person name="Neiman D."/>
            <person name="Pearson M."/>
            <person name="Priest M."/>
            <person name="Roberts A."/>
            <person name="Saif S."/>
            <person name="Shea T."/>
            <person name="Sisk P."/>
            <person name="Sykes S."/>
            <person name="Wortman J."/>
            <person name="Nusbaum C."/>
            <person name="Birren B."/>
        </authorList>
    </citation>
    <scope>NUCLEOTIDE SEQUENCE [LARGE SCALE GENOMIC DNA]</scope>
    <source>
        <strain evidence="5">race PST-78</strain>
    </source>
</reference>
<evidence type="ECO:0000256" key="2">
    <source>
        <dbReference type="RuleBase" id="RU361163"/>
    </source>
</evidence>
<name>A0A0L0VE02_9BASI</name>
<keyword evidence="2" id="KW-0624">Polysaccharide degradation</keyword>
<dbReference type="GO" id="GO:0000272">
    <property type="term" value="P:polysaccharide catabolic process"/>
    <property type="evidence" value="ECO:0007669"/>
    <property type="project" value="UniProtKB-KW"/>
</dbReference>
<dbReference type="PANTHER" id="PTHR34002">
    <property type="entry name" value="BLR1656 PROTEIN"/>
    <property type="match status" value="1"/>
</dbReference>
<comment type="similarity">
    <text evidence="1 2">Belongs to the glycosyl hydrolase 12 (cellulase H) family.</text>
</comment>
<feature type="chain" id="PRO_5005550012" evidence="3">
    <location>
        <begin position="28"/>
        <end position="297"/>
    </location>
</feature>
<dbReference type="SUPFAM" id="SSF49899">
    <property type="entry name" value="Concanavalin A-like lectins/glucanases"/>
    <property type="match status" value="1"/>
</dbReference>
<evidence type="ECO:0000256" key="1">
    <source>
        <dbReference type="ARBA" id="ARBA00005519"/>
    </source>
</evidence>